<keyword evidence="6 9" id="KW-0472">Membrane</keyword>
<dbReference type="Pfam" id="PF02949">
    <property type="entry name" value="7tm_6"/>
    <property type="match status" value="1"/>
</dbReference>
<sequence>MEEAVEAARGRAPRLLQTLRGDVAAPAHYLAFNVWLCRLVGLLPRPGQPLWATVQPLVWSCLLLHLMCELVDIALNIADVQQLGKNLPISSLVGGSWYRLSYFTMRRDAYWRLVSKVGESFHRGAPGRMRRWLRRSRGFTLAYFVYGTIVCLFWLGHPLLLQQTTHTMFTSSNSTNRSRMSETAEFPSGAWYPFDVRERRVYGAVYGFQCLALYFAAMLIMVTDIMFITLMLLACGQFEELGDKLRHCWEIATTRALSRAGTTPERELQKVLAHCVRYHDMLLGIVGDIEDLHWTSMLVNFVLQLIILSFLAFEATASADLTNPLKGTNLLMYLVMAIFQLFLLCSCGDRLMEAEEMVARAAYESQWFDAPQGAKRSLSIIVMRARLPQRVTVGKVVGLNLVTFSETLSRAFSYFTVLRQIRTSN</sequence>
<comment type="caution">
    <text evidence="9">Lacks conserved residue(s) required for the propagation of feature annotation.</text>
</comment>
<feature type="transmembrane region" description="Helical" evidence="9">
    <location>
        <begin position="298"/>
        <end position="318"/>
    </location>
</feature>
<dbReference type="PANTHER" id="PTHR21137">
    <property type="entry name" value="ODORANT RECEPTOR"/>
    <property type="match status" value="1"/>
</dbReference>
<feature type="transmembrane region" description="Helical" evidence="9">
    <location>
        <begin position="330"/>
        <end position="347"/>
    </location>
</feature>
<evidence type="ECO:0000256" key="7">
    <source>
        <dbReference type="ARBA" id="ARBA00023170"/>
    </source>
</evidence>
<dbReference type="GO" id="GO:0005886">
    <property type="term" value="C:plasma membrane"/>
    <property type="evidence" value="ECO:0007669"/>
    <property type="project" value="UniProtKB-SubCell"/>
</dbReference>
<dbReference type="InterPro" id="IPR004117">
    <property type="entry name" value="7tm6_olfct_rcpt"/>
</dbReference>
<evidence type="ECO:0000256" key="8">
    <source>
        <dbReference type="ARBA" id="ARBA00023224"/>
    </source>
</evidence>
<dbReference type="GO" id="GO:0004984">
    <property type="term" value="F:olfactory receptor activity"/>
    <property type="evidence" value="ECO:0007669"/>
    <property type="project" value="InterPro"/>
</dbReference>
<evidence type="ECO:0000256" key="6">
    <source>
        <dbReference type="ARBA" id="ARBA00023136"/>
    </source>
</evidence>
<comment type="similarity">
    <text evidence="9">Belongs to the insect chemoreceptor superfamily. Heteromeric odorant receptor channel (TC 1.A.69) family.</text>
</comment>
<accession>A0A0M3SBM2</accession>
<reference evidence="10" key="1">
    <citation type="journal article" date="2015" name="Cell. Mol. Life Sci.">
        <title>Identification and functional analysis of olfactory receptor family reveal unusual characteristics of the olfactory system in the migratory locust.</title>
        <authorList>
            <person name="Wang Z."/>
            <person name="Yang P."/>
            <person name="Chen D."/>
            <person name="Jiang F."/>
            <person name="Li Y."/>
            <person name="Wang X."/>
            <person name="Kang L."/>
        </authorList>
    </citation>
    <scope>NUCLEOTIDE SEQUENCE</scope>
</reference>
<dbReference type="GO" id="GO:0007165">
    <property type="term" value="P:signal transduction"/>
    <property type="evidence" value="ECO:0007669"/>
    <property type="project" value="UniProtKB-KW"/>
</dbReference>
<keyword evidence="5 9" id="KW-1133">Transmembrane helix</keyword>
<name>A0A0M3SBM2_LOCMI</name>
<keyword evidence="8 9" id="KW-0807">Transducer</keyword>
<organism evidence="10">
    <name type="scientific">Locusta migratoria</name>
    <name type="common">Migratory locust</name>
    <dbReference type="NCBI Taxonomy" id="7004"/>
    <lineage>
        <taxon>Eukaryota</taxon>
        <taxon>Metazoa</taxon>
        <taxon>Ecdysozoa</taxon>
        <taxon>Arthropoda</taxon>
        <taxon>Hexapoda</taxon>
        <taxon>Insecta</taxon>
        <taxon>Pterygota</taxon>
        <taxon>Neoptera</taxon>
        <taxon>Polyneoptera</taxon>
        <taxon>Orthoptera</taxon>
        <taxon>Caelifera</taxon>
        <taxon>Acrididea</taxon>
        <taxon>Acridomorpha</taxon>
        <taxon>Acridoidea</taxon>
        <taxon>Acrididae</taxon>
        <taxon>Oedipodinae</taxon>
        <taxon>Locusta</taxon>
    </lineage>
</organism>
<evidence type="ECO:0000256" key="3">
    <source>
        <dbReference type="ARBA" id="ARBA00022692"/>
    </source>
</evidence>
<dbReference type="AlphaFoldDB" id="A0A0M3SBM2"/>
<evidence type="ECO:0000256" key="4">
    <source>
        <dbReference type="ARBA" id="ARBA00022725"/>
    </source>
</evidence>
<comment type="subcellular location">
    <subcellularLocation>
        <location evidence="9">Cell membrane</location>
        <topology evidence="9">Multi-pass membrane protein</topology>
    </subcellularLocation>
    <subcellularLocation>
        <location evidence="1">Membrane</location>
        <topology evidence="1">Multi-pass membrane protein</topology>
    </subcellularLocation>
</comment>
<dbReference type="GO" id="GO:0005549">
    <property type="term" value="F:odorant binding"/>
    <property type="evidence" value="ECO:0007669"/>
    <property type="project" value="InterPro"/>
</dbReference>
<evidence type="ECO:0000256" key="5">
    <source>
        <dbReference type="ARBA" id="ARBA00022989"/>
    </source>
</evidence>
<proteinExistence type="evidence at transcript level"/>
<reference evidence="10" key="2">
    <citation type="submission" date="2015-02" db="EMBL/GenBank/DDBJ databases">
        <authorList>
            <person name="Torres C."/>
        </authorList>
    </citation>
    <scope>NUCLEOTIDE SEQUENCE</scope>
</reference>
<evidence type="ECO:0000256" key="9">
    <source>
        <dbReference type="RuleBase" id="RU351113"/>
    </source>
</evidence>
<keyword evidence="3 9" id="KW-0812">Transmembrane</keyword>
<protein>
    <recommendedName>
        <fullName evidence="9">Odorant receptor</fullName>
    </recommendedName>
</protein>
<keyword evidence="7 9" id="KW-0675">Receptor</keyword>
<evidence type="ECO:0000256" key="1">
    <source>
        <dbReference type="ARBA" id="ARBA00004141"/>
    </source>
</evidence>
<keyword evidence="4 9" id="KW-0552">Olfaction</keyword>
<dbReference type="EMBL" id="KP843242">
    <property type="protein sequence ID" value="ALD51378.1"/>
    <property type="molecule type" value="mRNA"/>
</dbReference>
<dbReference type="PANTHER" id="PTHR21137:SF42">
    <property type="entry name" value="ODORANT RECEPTOR 83A"/>
    <property type="match status" value="1"/>
</dbReference>
<evidence type="ECO:0000313" key="10">
    <source>
        <dbReference type="EMBL" id="ALD51378.1"/>
    </source>
</evidence>
<keyword evidence="2 9" id="KW-0716">Sensory transduction</keyword>
<feature type="transmembrane region" description="Helical" evidence="9">
    <location>
        <begin position="211"/>
        <end position="236"/>
    </location>
</feature>
<evidence type="ECO:0000256" key="2">
    <source>
        <dbReference type="ARBA" id="ARBA00022606"/>
    </source>
</evidence>
<feature type="transmembrane region" description="Helical" evidence="9">
    <location>
        <begin position="138"/>
        <end position="156"/>
    </location>
</feature>